<dbReference type="InterPro" id="IPR006026">
    <property type="entry name" value="Peptidase_Metallo"/>
</dbReference>
<dbReference type="RefSeq" id="WP_196937472.1">
    <property type="nucleotide sequence ID" value="NZ_MU158689.1"/>
</dbReference>
<dbReference type="InterPro" id="IPR024079">
    <property type="entry name" value="MetalloPept_cat_dom_sf"/>
</dbReference>
<protein>
    <recommendedName>
        <fullName evidence="1">Peptidase metallopeptidase domain-containing protein</fullName>
    </recommendedName>
</protein>
<reference evidence="2 3" key="1">
    <citation type="submission" date="2018-02" db="EMBL/GenBank/DDBJ databases">
        <title>Sphingobacterium KA21.</title>
        <authorList>
            <person name="Vasarhelyi B.M."/>
            <person name="Deshmukh S."/>
            <person name="Balint B."/>
            <person name="Kukolya J."/>
        </authorList>
    </citation>
    <scope>NUCLEOTIDE SEQUENCE [LARGE SCALE GENOMIC DNA]</scope>
    <source>
        <strain evidence="2 3">Ka21</strain>
    </source>
</reference>
<dbReference type="Proteomes" id="UP000618319">
    <property type="component" value="Unassembled WGS sequence"/>
</dbReference>
<gene>
    <name evidence="2" type="ORF">C4F40_01770</name>
</gene>
<dbReference type="SUPFAM" id="SSF55486">
    <property type="entry name" value="Metalloproteases ('zincins'), catalytic domain"/>
    <property type="match status" value="1"/>
</dbReference>
<dbReference type="EMBL" id="PSKQ01000010">
    <property type="protein sequence ID" value="MBE8719456.1"/>
    <property type="molecule type" value="Genomic_DNA"/>
</dbReference>
<evidence type="ECO:0000259" key="1">
    <source>
        <dbReference type="SMART" id="SM00235"/>
    </source>
</evidence>
<sequence length="431" mass="47315">MLSSCNKDFEKGLSETANTNLQIDEIVKLGFQRESIVELKKYYLVEGCYLIPKVVPKDFKGSDFKDYIKSLAIDKKAQYRTDYSVSPTVSSSIKIWVSGTIPTGGTDDWRTAVQNAINAYNNVQYVSYHLELTNSSSMANIIIQSDNGTLPDGTLASAYLPNANGNTGSSVFVNLDAMSNYPFSDSEKTYILCHELGHALGLRHSDIPGVSNPLNYLIPGTPTSDPNSIMHSIWSFHTWNDFSSDDKTALRYLFPATPTITGSGAVCSEETYTVVNGHTVILENGNGIATLTNLGGNQYKITRVGSANGKVTLKAIVGPKAANKIIDIGAPDLQLTTIEFKNSANTGGSWCSSHMGNTFEFNEFDANIVYEARLLDMFGNVVKLPRTVYPNSTQDPFGYVPIGWYTFEIKTKHSCGDSDWIGYEIEYVNCN</sequence>
<dbReference type="Gene3D" id="3.40.390.10">
    <property type="entry name" value="Collagenase (Catalytic Domain)"/>
    <property type="match status" value="1"/>
</dbReference>
<comment type="caution">
    <text evidence="2">The sequence shown here is derived from an EMBL/GenBank/DDBJ whole genome shotgun (WGS) entry which is preliminary data.</text>
</comment>
<organism evidence="2 3">
    <name type="scientific">Sphingobacterium pedocola</name>
    <dbReference type="NCBI Taxonomy" id="2082722"/>
    <lineage>
        <taxon>Bacteria</taxon>
        <taxon>Pseudomonadati</taxon>
        <taxon>Bacteroidota</taxon>
        <taxon>Sphingobacteriia</taxon>
        <taxon>Sphingobacteriales</taxon>
        <taxon>Sphingobacteriaceae</taxon>
        <taxon>Sphingobacterium</taxon>
    </lineage>
</organism>
<dbReference type="SMART" id="SM00235">
    <property type="entry name" value="ZnMc"/>
    <property type="match status" value="1"/>
</dbReference>
<proteinExistence type="predicted"/>
<evidence type="ECO:0000313" key="2">
    <source>
        <dbReference type="EMBL" id="MBE8719456.1"/>
    </source>
</evidence>
<dbReference type="Pfam" id="PF12388">
    <property type="entry name" value="Peptidase_M57"/>
    <property type="match status" value="1"/>
</dbReference>
<dbReference type="InterPro" id="IPR024653">
    <property type="entry name" value="Peptidase_M10/M27/M57"/>
</dbReference>
<feature type="domain" description="Peptidase metallopeptidase" evidence="1">
    <location>
        <begin position="69"/>
        <end position="256"/>
    </location>
</feature>
<name>A0ABR9T290_9SPHI</name>
<keyword evidence="3" id="KW-1185">Reference proteome</keyword>
<accession>A0ABR9T290</accession>
<evidence type="ECO:0000313" key="3">
    <source>
        <dbReference type="Proteomes" id="UP000618319"/>
    </source>
</evidence>